<evidence type="ECO:0000256" key="3">
    <source>
        <dbReference type="SAM" id="SignalP"/>
    </source>
</evidence>
<feature type="compositionally biased region" description="Low complexity" evidence="1">
    <location>
        <begin position="734"/>
        <end position="746"/>
    </location>
</feature>
<keyword evidence="5" id="KW-1185">Reference proteome</keyword>
<protein>
    <recommendedName>
        <fullName evidence="6">Glycoprotein</fullName>
    </recommendedName>
</protein>
<proteinExistence type="predicted"/>
<name>A0A6M6JDW2_9PSEU</name>
<keyword evidence="2" id="KW-0472">Membrane</keyword>
<keyword evidence="3" id="KW-0732">Signal</keyword>
<dbReference type="AlphaFoldDB" id="A0A6M6JDW2"/>
<dbReference type="KEGG" id="pbro:HOP40_08045"/>
<evidence type="ECO:0000313" key="4">
    <source>
        <dbReference type="EMBL" id="QJY45756.1"/>
    </source>
</evidence>
<evidence type="ECO:0000256" key="2">
    <source>
        <dbReference type="SAM" id="Phobius"/>
    </source>
</evidence>
<feature type="signal peptide" evidence="3">
    <location>
        <begin position="1"/>
        <end position="25"/>
    </location>
</feature>
<feature type="region of interest" description="Disordered" evidence="1">
    <location>
        <begin position="731"/>
        <end position="885"/>
    </location>
</feature>
<dbReference type="RefSeq" id="WP_172156214.1">
    <property type="nucleotide sequence ID" value="NZ_CP053564.1"/>
</dbReference>
<organism evidence="4 5">
    <name type="scientific">Pseudonocardia broussonetiae</name>
    <dbReference type="NCBI Taxonomy" id="2736640"/>
    <lineage>
        <taxon>Bacteria</taxon>
        <taxon>Bacillati</taxon>
        <taxon>Actinomycetota</taxon>
        <taxon>Actinomycetes</taxon>
        <taxon>Pseudonocardiales</taxon>
        <taxon>Pseudonocardiaceae</taxon>
        <taxon>Pseudonocardia</taxon>
    </lineage>
</organism>
<evidence type="ECO:0000256" key="1">
    <source>
        <dbReference type="SAM" id="MobiDB-lite"/>
    </source>
</evidence>
<sequence length="885" mass="88764">MKPVAALVAILVVLLVGPLTGAALAAPRQPAPAPPGALTLALDDLAPRVVTAGGPTVLTVTGTLTNTGDEAVSDIGIRLQRGRPLTTEGEVRDALEGGAPTDAIAPEFQELPDALGVGERVPVRLTVPLRGAPETTLALSETGVYELLVNVNGVPGDGDRARLAAVRMLLPVLGLPDDGTGELVVADAPAAATPFSLLYPVVDVPRRLPTVPGEPVLLTDDVLADSFAPGGRLAGLVGALAEAAPAGSPVRAATCVVADADLLQTAQQMSAGYTVVGRDGALSPGRGAEAAGAWLAAFADAARGMCVIALPFADADVVALTRADLASTAVGAITAGRGLVADLLGTPVQAGTAWPADGVVDEAGLAALVEGGVRSLVLSADGLQLPSDAEPAGTVRVASTGPATTAVVTDPLVTLAAGTPTTTVAVPTGRGGAAAATPATGPLAGQDVLGAVVFRAVEDPPTGGPLVIAPPHRWDADGVAGRALLEGLGALVDDVLLTPRALAAAAATPTDTTERALDYPLDAGAREVSPSAVAGIEPVLDDIGDLDSSVVDDELGVDVDDVFVPLLLGAVRPASAAWRGSPELASASAAALARRVSDLRGSISVLEPPSPFSLGTSTSPLLLTVANGLPVTVRVRVEVSSTSGLQVAPIPVVEVPPFGRRQIQASAEVQRSGVFTVDASVRTVDGGLLGSPSRLQVRSTAYGTITLWLTGTAGVLLVVLAGRRILRRIRSEPTRGPGSPARPGSPETLPHTAETPRVTDPPKLAAPEDLMTPDGRTSPVPATVPGPSNGPIPAGPRTGPSRPGQSAPTGPSAGSPARRPDVPGRFPVPPDRGRLPTRPLTDRPLPDHPDPAQPAHPQAGPQQAGPPQAAHPQPGRPPVRPPGSP</sequence>
<keyword evidence="2" id="KW-1133">Transmembrane helix</keyword>
<feature type="compositionally biased region" description="Pro residues" evidence="1">
    <location>
        <begin position="874"/>
        <end position="885"/>
    </location>
</feature>
<gene>
    <name evidence="4" type="ORF">HOP40_08045</name>
</gene>
<feature type="compositionally biased region" description="Low complexity" evidence="1">
    <location>
        <begin position="853"/>
        <end position="873"/>
    </location>
</feature>
<dbReference type="InterPro" id="IPR046112">
    <property type="entry name" value="DUF6049"/>
</dbReference>
<feature type="chain" id="PRO_5027013618" description="Glycoprotein" evidence="3">
    <location>
        <begin position="26"/>
        <end position="885"/>
    </location>
</feature>
<dbReference type="Proteomes" id="UP000505377">
    <property type="component" value="Chromosome"/>
</dbReference>
<keyword evidence="2" id="KW-0812">Transmembrane</keyword>
<dbReference type="Pfam" id="PF19516">
    <property type="entry name" value="DUF6049"/>
    <property type="match status" value="1"/>
</dbReference>
<feature type="compositionally biased region" description="Basic and acidic residues" evidence="1">
    <location>
        <begin position="840"/>
        <end position="850"/>
    </location>
</feature>
<feature type="transmembrane region" description="Helical" evidence="2">
    <location>
        <begin position="701"/>
        <end position="721"/>
    </location>
</feature>
<dbReference type="EMBL" id="CP053564">
    <property type="protein sequence ID" value="QJY45756.1"/>
    <property type="molecule type" value="Genomic_DNA"/>
</dbReference>
<evidence type="ECO:0000313" key="5">
    <source>
        <dbReference type="Proteomes" id="UP000505377"/>
    </source>
</evidence>
<feature type="compositionally biased region" description="Pro residues" evidence="1">
    <location>
        <begin position="782"/>
        <end position="794"/>
    </location>
</feature>
<evidence type="ECO:0008006" key="6">
    <source>
        <dbReference type="Google" id="ProtNLM"/>
    </source>
</evidence>
<reference evidence="4 5" key="1">
    <citation type="submission" date="2020-05" db="EMBL/GenBank/DDBJ databases">
        <authorList>
            <person name="Mo P."/>
        </authorList>
    </citation>
    <scope>NUCLEOTIDE SEQUENCE [LARGE SCALE GENOMIC DNA]</scope>
    <source>
        <strain evidence="4 5">Gen01</strain>
    </source>
</reference>
<accession>A0A6M6JDW2</accession>